<reference evidence="1 2" key="1">
    <citation type="journal article" date="2019" name="Int. J. Syst. Evol. Microbiol.">
        <title>The Global Catalogue of Microorganisms (GCM) 10K type strain sequencing project: providing services to taxonomists for standard genome sequencing and annotation.</title>
        <authorList>
            <consortium name="The Broad Institute Genomics Platform"/>
            <consortium name="The Broad Institute Genome Sequencing Center for Infectious Disease"/>
            <person name="Wu L."/>
            <person name="Ma J."/>
        </authorList>
    </citation>
    <scope>NUCLEOTIDE SEQUENCE [LARGE SCALE GENOMIC DNA]</scope>
    <source>
        <strain evidence="1 2">CGMCC 1.12543</strain>
    </source>
</reference>
<dbReference type="EMBL" id="JBHSQH010000001">
    <property type="protein sequence ID" value="MFC5972508.1"/>
    <property type="molecule type" value="Genomic_DNA"/>
</dbReference>
<protein>
    <submittedName>
        <fullName evidence="1">HTH domain-containing protein</fullName>
    </submittedName>
</protein>
<dbReference type="AlphaFoldDB" id="A0ABD5RQ86"/>
<keyword evidence="2" id="KW-1185">Reference proteome</keyword>
<dbReference type="Proteomes" id="UP001596099">
    <property type="component" value="Unassembled WGS sequence"/>
</dbReference>
<dbReference type="RefSeq" id="WP_247415918.1">
    <property type="nucleotide sequence ID" value="NZ_JALLGW010000001.1"/>
</dbReference>
<dbReference type="InterPro" id="IPR046783">
    <property type="entry name" value="HTH_63"/>
</dbReference>
<proteinExistence type="predicted"/>
<dbReference type="Pfam" id="PF20575">
    <property type="entry name" value="HTH_63"/>
    <property type="match status" value="1"/>
</dbReference>
<evidence type="ECO:0000313" key="1">
    <source>
        <dbReference type="EMBL" id="MFC5972508.1"/>
    </source>
</evidence>
<name>A0ABD5RQ86_9EURY</name>
<comment type="caution">
    <text evidence="1">The sequence shown here is derived from an EMBL/GenBank/DDBJ whole genome shotgun (WGS) entry which is preliminary data.</text>
</comment>
<accession>A0ABD5RQ86</accession>
<evidence type="ECO:0000313" key="2">
    <source>
        <dbReference type="Proteomes" id="UP001596099"/>
    </source>
</evidence>
<gene>
    <name evidence="1" type="ORF">ACFPYI_14305</name>
</gene>
<organism evidence="1 2">
    <name type="scientific">Halomarina salina</name>
    <dbReference type="NCBI Taxonomy" id="1872699"/>
    <lineage>
        <taxon>Archaea</taxon>
        <taxon>Methanobacteriati</taxon>
        <taxon>Methanobacteriota</taxon>
        <taxon>Stenosarchaea group</taxon>
        <taxon>Halobacteria</taxon>
        <taxon>Halobacteriales</taxon>
        <taxon>Natronomonadaceae</taxon>
        <taxon>Halomarina</taxon>
    </lineage>
</organism>
<sequence>MGENDTLTLELYVRSLSADAGTAAVGDVLDRMAGLVADGVVDGYDVTVWGDGVSLDDRVLATDAARTIRDSVEEFQRWADETGRTLSGFETRDTRSAVTSEVRHNLTVPTVALAERRGETLTWVAPCRGETVHTV</sequence>